<proteinExistence type="predicted"/>
<sequence length="355" mass="39571">MNNLFTDMRGVVERFTICFSLFIALLTMFLISPVAAQVSNEQTVTIKVGKHSNFIRIVFLGIPDEYIQKASVILADNNVIKVDFRSSVVFKPHNKDILKSEVPLDIVSGIKIGVKGSSCSIIIENLDDINVLKLSAPARLVIDAYINKAIKEEMTVMDASIDGSSIPIETFVIDPGHGGYDSGIRGKNFIEKDFVMAFARDFSHILEKKGKKVFLTRKGDQVLSIKDRIKITNQKSPEIFISLHLSSKNEFVIYTAQKTGDVNQYRKDAASEQENNKNITNAIMSSVRDGLGIGVKNEKLPLSVIAYVNAPAILIELPNPEKFHYDKRNKERLINAILKWLSVKNSKGQVLTGEK</sequence>
<dbReference type="EC" id="3.5.1.28" evidence="2"/>
<organism evidence="5 6">
    <name type="scientific">Dissulfurispira thermophila</name>
    <dbReference type="NCBI Taxonomy" id="2715679"/>
    <lineage>
        <taxon>Bacteria</taxon>
        <taxon>Pseudomonadati</taxon>
        <taxon>Nitrospirota</taxon>
        <taxon>Thermodesulfovibrionia</taxon>
        <taxon>Thermodesulfovibrionales</taxon>
        <taxon>Dissulfurispiraceae</taxon>
        <taxon>Dissulfurispira</taxon>
    </lineage>
</organism>
<dbReference type="CDD" id="cd02696">
    <property type="entry name" value="MurNAc-LAA"/>
    <property type="match status" value="1"/>
</dbReference>
<dbReference type="PANTHER" id="PTHR30404:SF0">
    <property type="entry name" value="N-ACETYLMURAMOYL-L-ALANINE AMIDASE AMIC"/>
    <property type="match status" value="1"/>
</dbReference>
<dbReference type="GO" id="GO:0030288">
    <property type="term" value="C:outer membrane-bounded periplasmic space"/>
    <property type="evidence" value="ECO:0007669"/>
    <property type="project" value="TreeGrafter"/>
</dbReference>
<keyword evidence="6" id="KW-1185">Reference proteome</keyword>
<accession>A0A7G1GZI3</accession>
<dbReference type="GO" id="GO:0008745">
    <property type="term" value="F:N-acetylmuramoyl-L-alanine amidase activity"/>
    <property type="evidence" value="ECO:0007669"/>
    <property type="project" value="UniProtKB-EC"/>
</dbReference>
<feature type="domain" description="MurNAc-LAA" evidence="4">
    <location>
        <begin position="172"/>
        <end position="317"/>
    </location>
</feature>
<dbReference type="Gene3D" id="3.40.630.40">
    <property type="entry name" value="Zn-dependent exopeptidases"/>
    <property type="match status" value="1"/>
</dbReference>
<dbReference type="SUPFAM" id="SSF53187">
    <property type="entry name" value="Zn-dependent exopeptidases"/>
    <property type="match status" value="1"/>
</dbReference>
<evidence type="ECO:0000313" key="6">
    <source>
        <dbReference type="Proteomes" id="UP000516360"/>
    </source>
</evidence>
<keyword evidence="3" id="KW-0378">Hydrolase</keyword>
<evidence type="ECO:0000256" key="1">
    <source>
        <dbReference type="ARBA" id="ARBA00001561"/>
    </source>
</evidence>
<evidence type="ECO:0000256" key="2">
    <source>
        <dbReference type="ARBA" id="ARBA00011901"/>
    </source>
</evidence>
<dbReference type="Proteomes" id="UP000516360">
    <property type="component" value="Chromosome"/>
</dbReference>
<protein>
    <recommendedName>
        <fullName evidence="2">N-acetylmuramoyl-L-alanine amidase</fullName>
        <ecNumber evidence="2">3.5.1.28</ecNumber>
    </recommendedName>
</protein>
<dbReference type="Pfam" id="PF01520">
    <property type="entry name" value="Amidase_3"/>
    <property type="match status" value="1"/>
</dbReference>
<evidence type="ECO:0000256" key="3">
    <source>
        <dbReference type="ARBA" id="ARBA00022801"/>
    </source>
</evidence>
<reference evidence="5 6" key="1">
    <citation type="submission" date="2020-03" db="EMBL/GenBank/DDBJ databases">
        <title>Complete genome sequences of two sulfur-disproportionating bacterial strains T55J and Mzg5.</title>
        <authorList>
            <person name="Umezawa K."/>
            <person name="Kojima H."/>
            <person name="Kato Y."/>
            <person name="Fukui M."/>
        </authorList>
    </citation>
    <scope>NUCLEOTIDE SEQUENCE [LARGE SCALE GENOMIC DNA]</scope>
    <source>
        <strain evidence="5 6">T55J</strain>
    </source>
</reference>
<gene>
    <name evidence="5" type="ORF">JZK55_08170</name>
</gene>
<dbReference type="AlphaFoldDB" id="A0A7G1GZI3"/>
<name>A0A7G1GZI3_9BACT</name>
<dbReference type="EMBL" id="AP022873">
    <property type="protein sequence ID" value="BCB95895.1"/>
    <property type="molecule type" value="Genomic_DNA"/>
</dbReference>
<dbReference type="RefSeq" id="WP_203473362.1">
    <property type="nucleotide sequence ID" value="NZ_AP022873.1"/>
</dbReference>
<dbReference type="PANTHER" id="PTHR30404">
    <property type="entry name" value="N-ACETYLMURAMOYL-L-ALANINE AMIDASE"/>
    <property type="match status" value="1"/>
</dbReference>
<dbReference type="InterPro" id="IPR050695">
    <property type="entry name" value="N-acetylmuramoyl_amidase_3"/>
</dbReference>
<evidence type="ECO:0000259" key="4">
    <source>
        <dbReference type="Pfam" id="PF01520"/>
    </source>
</evidence>
<dbReference type="GO" id="GO:0009253">
    <property type="term" value="P:peptidoglycan catabolic process"/>
    <property type="evidence" value="ECO:0007669"/>
    <property type="project" value="InterPro"/>
</dbReference>
<dbReference type="KEGG" id="dtp:JZK55_08170"/>
<evidence type="ECO:0000313" key="5">
    <source>
        <dbReference type="EMBL" id="BCB95895.1"/>
    </source>
</evidence>
<comment type="catalytic activity">
    <reaction evidence="1">
        <text>Hydrolyzes the link between N-acetylmuramoyl residues and L-amino acid residues in certain cell-wall glycopeptides.</text>
        <dbReference type="EC" id="3.5.1.28"/>
    </reaction>
</comment>
<dbReference type="InterPro" id="IPR002508">
    <property type="entry name" value="MurNAc-LAA_cat"/>
</dbReference>